<dbReference type="PANTHER" id="PTHR30061">
    <property type="entry name" value="MALTOSE-BINDING PERIPLASMIC PROTEIN"/>
    <property type="match status" value="1"/>
</dbReference>
<evidence type="ECO:0000313" key="5">
    <source>
        <dbReference type="EMBL" id="HDX31127.1"/>
    </source>
</evidence>
<feature type="signal peptide" evidence="4">
    <location>
        <begin position="1"/>
        <end position="20"/>
    </location>
</feature>
<organism evidence="5">
    <name type="scientific">Caldilinea aerophila</name>
    <dbReference type="NCBI Taxonomy" id="133453"/>
    <lineage>
        <taxon>Bacteria</taxon>
        <taxon>Bacillati</taxon>
        <taxon>Chloroflexota</taxon>
        <taxon>Caldilineae</taxon>
        <taxon>Caldilineales</taxon>
        <taxon>Caldilineaceae</taxon>
        <taxon>Caldilinea</taxon>
    </lineage>
</organism>
<evidence type="ECO:0000256" key="1">
    <source>
        <dbReference type="ARBA" id="ARBA00008520"/>
    </source>
</evidence>
<gene>
    <name evidence="5" type="ORF">ENQ20_06480</name>
</gene>
<dbReference type="GO" id="GO:1901982">
    <property type="term" value="F:maltose binding"/>
    <property type="evidence" value="ECO:0007669"/>
    <property type="project" value="TreeGrafter"/>
</dbReference>
<dbReference type="AlphaFoldDB" id="A0A7C1JSC6"/>
<dbReference type="Pfam" id="PF01547">
    <property type="entry name" value="SBP_bac_1"/>
    <property type="match status" value="1"/>
</dbReference>
<dbReference type="EMBL" id="DSMG01000074">
    <property type="protein sequence ID" value="HDX31127.1"/>
    <property type="molecule type" value="Genomic_DNA"/>
</dbReference>
<keyword evidence="2" id="KW-0813">Transport</keyword>
<proteinExistence type="inferred from homology"/>
<evidence type="ECO:0000256" key="4">
    <source>
        <dbReference type="SAM" id="SignalP"/>
    </source>
</evidence>
<dbReference type="CDD" id="cd14748">
    <property type="entry name" value="PBP2_UgpB"/>
    <property type="match status" value="1"/>
</dbReference>
<evidence type="ECO:0000256" key="2">
    <source>
        <dbReference type="ARBA" id="ARBA00022448"/>
    </source>
</evidence>
<reference evidence="5" key="1">
    <citation type="journal article" date="2020" name="mSystems">
        <title>Genome- and Community-Level Interaction Insights into Carbon Utilization and Element Cycling Functions of Hydrothermarchaeota in Hydrothermal Sediment.</title>
        <authorList>
            <person name="Zhou Z."/>
            <person name="Liu Y."/>
            <person name="Xu W."/>
            <person name="Pan J."/>
            <person name="Luo Z.H."/>
            <person name="Li M."/>
        </authorList>
    </citation>
    <scope>NUCLEOTIDE SEQUENCE [LARGE SCALE GENOMIC DNA]</scope>
    <source>
        <strain evidence="5">SpSt-289</strain>
    </source>
</reference>
<dbReference type="GO" id="GO:0042956">
    <property type="term" value="P:maltodextrin transmembrane transport"/>
    <property type="evidence" value="ECO:0007669"/>
    <property type="project" value="TreeGrafter"/>
</dbReference>
<dbReference type="SUPFAM" id="SSF53850">
    <property type="entry name" value="Periplasmic binding protein-like II"/>
    <property type="match status" value="1"/>
</dbReference>
<feature type="chain" id="PRO_5028256537" evidence="4">
    <location>
        <begin position="21"/>
        <end position="423"/>
    </location>
</feature>
<name>A0A7C1JSC6_9CHLR</name>
<dbReference type="InterPro" id="IPR006059">
    <property type="entry name" value="SBP"/>
</dbReference>
<sequence>MKAKHLALFSVLLVAALVLAACPAQPVAPAAQPPAAAGQPAAPGVINLQLMGWASSDAENVRLQEVVDGWNAANSDIQVTLNLVPDYDTKLQTSLAGGAPPDIFYVDSFRLPDLAAANALLPIGDQMTDVDDFYPSLREAFTVDGVFYCPPKDFSTLALEYNTDLFDAAGLAYPTPDWTWDDLRAAAEALTDKDAGVVGFAINPDFARWIAFLYQAGGEVATPDFSAMTLNSPEALTAMEFYVGLVRDGFAAPASDLDSGWPGEAFGKARAAMTMEGNWIVPYLKDQFPDLKYGVTELPAGPAGKATMAFTVCYGVAANGRNTEAATKVVDYLTGPVGMKAWTDLGLAMPTRQSLREGWLAMYPELEPFLNGAEYARKWQFRPGFADVLDTINSGLQEAFSGLKTPQQVLDEAQSVGEQVLAR</sequence>
<comment type="similarity">
    <text evidence="1">Belongs to the bacterial solute-binding protein 1 family.</text>
</comment>
<dbReference type="PROSITE" id="PS51257">
    <property type="entry name" value="PROKAR_LIPOPROTEIN"/>
    <property type="match status" value="1"/>
</dbReference>
<protein>
    <submittedName>
        <fullName evidence="5">ABC transporter substrate-binding protein</fullName>
    </submittedName>
</protein>
<comment type="caution">
    <text evidence="5">The sequence shown here is derived from an EMBL/GenBank/DDBJ whole genome shotgun (WGS) entry which is preliminary data.</text>
</comment>
<dbReference type="PANTHER" id="PTHR30061:SF50">
    <property type="entry name" value="MALTOSE_MALTODEXTRIN-BINDING PERIPLASMIC PROTEIN"/>
    <property type="match status" value="1"/>
</dbReference>
<dbReference type="GO" id="GO:0055052">
    <property type="term" value="C:ATP-binding cassette (ABC) transporter complex, substrate-binding subunit-containing"/>
    <property type="evidence" value="ECO:0007669"/>
    <property type="project" value="TreeGrafter"/>
</dbReference>
<accession>A0A7C1JSC6</accession>
<keyword evidence="3 4" id="KW-0732">Signal</keyword>
<evidence type="ECO:0000256" key="3">
    <source>
        <dbReference type="ARBA" id="ARBA00022729"/>
    </source>
</evidence>
<dbReference type="GO" id="GO:0015768">
    <property type="term" value="P:maltose transport"/>
    <property type="evidence" value="ECO:0007669"/>
    <property type="project" value="TreeGrafter"/>
</dbReference>
<dbReference type="Gene3D" id="3.40.190.10">
    <property type="entry name" value="Periplasmic binding protein-like II"/>
    <property type="match status" value="1"/>
</dbReference>